<dbReference type="Gene3D" id="3.50.50.60">
    <property type="entry name" value="FAD/NAD(P)-binding domain"/>
    <property type="match status" value="1"/>
</dbReference>
<dbReference type="InterPro" id="IPR007867">
    <property type="entry name" value="GMC_OxRtase_C"/>
</dbReference>
<evidence type="ECO:0000256" key="5">
    <source>
        <dbReference type="PIRSR" id="PIRSR000137-1"/>
    </source>
</evidence>
<feature type="domain" description="Glucose-methanol-choline oxidoreductase N-terminal" evidence="7">
    <location>
        <begin position="4"/>
        <end position="308"/>
    </location>
</feature>
<feature type="active site" description="Proton acceptor" evidence="5">
    <location>
        <position position="557"/>
    </location>
</feature>
<evidence type="ECO:0000256" key="6">
    <source>
        <dbReference type="PIRSR" id="PIRSR000137-2"/>
    </source>
</evidence>
<keyword evidence="3" id="KW-0285">Flavoprotein</keyword>
<gene>
    <name evidence="9" type="ORF">TRUGW13939_09388</name>
</gene>
<dbReference type="GO" id="GO:0016614">
    <property type="term" value="F:oxidoreductase activity, acting on CH-OH group of donors"/>
    <property type="evidence" value="ECO:0007669"/>
    <property type="project" value="InterPro"/>
</dbReference>
<feature type="domain" description="Glucose-methanol-choline oxidoreductase C-terminal" evidence="8">
    <location>
        <begin position="429"/>
        <end position="566"/>
    </location>
</feature>
<dbReference type="AlphaFoldDB" id="A0A7H8R786"/>
<feature type="active site" description="Proton donor" evidence="5">
    <location>
        <position position="513"/>
    </location>
</feature>
<comment type="similarity">
    <text evidence="2">Belongs to the GMC oxidoreductase family.</text>
</comment>
<dbReference type="PANTHER" id="PTHR11552:SF147">
    <property type="entry name" value="CHOLINE DEHYDROGENASE, MITOCHONDRIAL"/>
    <property type="match status" value="1"/>
</dbReference>
<dbReference type="RefSeq" id="XP_035348403.1">
    <property type="nucleotide sequence ID" value="XM_035492510.1"/>
</dbReference>
<dbReference type="PANTHER" id="PTHR11552">
    <property type="entry name" value="GLUCOSE-METHANOL-CHOLINE GMC OXIDOREDUCTASE"/>
    <property type="match status" value="1"/>
</dbReference>
<dbReference type="Pfam" id="PF00732">
    <property type="entry name" value="GMC_oxred_N"/>
    <property type="match status" value="1"/>
</dbReference>
<reference evidence="10" key="1">
    <citation type="submission" date="2020-06" db="EMBL/GenBank/DDBJ databases">
        <title>A chromosome-scale genome assembly of Talaromyces rugulosus W13939.</title>
        <authorList>
            <person name="Wang B."/>
            <person name="Guo L."/>
            <person name="Ye K."/>
            <person name="Wang L."/>
        </authorList>
    </citation>
    <scope>NUCLEOTIDE SEQUENCE [LARGE SCALE GENOMIC DNA]</scope>
    <source>
        <strain evidence="10">W13939</strain>
    </source>
</reference>
<sequence length="592" mass="65577">MDSYDYIVCGAGTAGPVVAARLSEDPSVTVLLIEAGPDNIALENTHMVGGWSQNFDTENDWNFVSEPNAAAANREIKLSRGKFLGGSSAVNGTLMVRGAKQDYDDWESMGNTGWGAEQMWYYFNKSETFHSQEGFKEDVSSHGKTGPIHTTVHPYAPISNRVYESFIDKGFPMDDDMFVSGTRAHGCGHCTRSVWKGMRMTGGEYIRSSIGDLRLARSNNLHVAFGCQVTRVILDSKNQVKGVEVIKGLSNETVTVKCRREVILSMGSYGSPQTLLLSGIGPKEELREVGVQPRVDLPGVGKNLEDHLTVFLFYEVPQGFTTDHLLHGEGVWEKSREEWRTTRGGTLCRSHFGSFAFTRMDDRLSKHESWQKAKAKAKPGRDPLGLTSTQAQVEYFTTERYAAPKHYNNPPPTGRSAFGLIIMGLGSLSRGYLKIRSRNPRDKPNIQHNYLSNPLDVLVLAEACKLGSQTILEGKGTKDLILGSWPTEDKHHQFTELSQWEDYVRKNATTCFHPSSTCKMGPTSDPGAVVDARLRVRGVQGLRVADCSIMPKLNNGHPQAVAYAIGEKCADMIKDDWKDLRKKDTFIATSLL</sequence>
<dbReference type="Pfam" id="PF05199">
    <property type="entry name" value="GMC_oxred_C"/>
    <property type="match status" value="1"/>
</dbReference>
<dbReference type="SUPFAM" id="SSF51905">
    <property type="entry name" value="FAD/NAD(P)-binding domain"/>
    <property type="match status" value="1"/>
</dbReference>
<evidence type="ECO:0000259" key="8">
    <source>
        <dbReference type="Pfam" id="PF05199"/>
    </source>
</evidence>
<dbReference type="PIRSF" id="PIRSF000137">
    <property type="entry name" value="Alcohol_oxidase"/>
    <property type="match status" value="1"/>
</dbReference>
<keyword evidence="4 6" id="KW-0274">FAD</keyword>
<dbReference type="GeneID" id="55996871"/>
<dbReference type="InterPro" id="IPR036188">
    <property type="entry name" value="FAD/NAD-bd_sf"/>
</dbReference>
<evidence type="ECO:0000259" key="7">
    <source>
        <dbReference type="Pfam" id="PF00732"/>
    </source>
</evidence>
<dbReference type="KEGG" id="trg:TRUGW13939_09388"/>
<protein>
    <recommendedName>
        <fullName evidence="11">Glucose-methanol-choline oxidoreductase N-terminal domain-containing protein</fullName>
    </recommendedName>
</protein>
<evidence type="ECO:0008006" key="11">
    <source>
        <dbReference type="Google" id="ProtNLM"/>
    </source>
</evidence>
<dbReference type="EMBL" id="CP055902">
    <property type="protein sequence ID" value="QKX62229.1"/>
    <property type="molecule type" value="Genomic_DNA"/>
</dbReference>
<dbReference type="Proteomes" id="UP000509510">
    <property type="component" value="Chromosome V"/>
</dbReference>
<comment type="cofactor">
    <cofactor evidence="1 6">
        <name>FAD</name>
        <dbReference type="ChEBI" id="CHEBI:57692"/>
    </cofactor>
</comment>
<keyword evidence="10" id="KW-1185">Reference proteome</keyword>
<name>A0A7H8R786_TALRU</name>
<evidence type="ECO:0000256" key="3">
    <source>
        <dbReference type="ARBA" id="ARBA00022630"/>
    </source>
</evidence>
<evidence type="ECO:0000256" key="1">
    <source>
        <dbReference type="ARBA" id="ARBA00001974"/>
    </source>
</evidence>
<dbReference type="GO" id="GO:0050660">
    <property type="term" value="F:flavin adenine dinucleotide binding"/>
    <property type="evidence" value="ECO:0007669"/>
    <property type="project" value="InterPro"/>
</dbReference>
<evidence type="ECO:0000313" key="9">
    <source>
        <dbReference type="EMBL" id="QKX62229.1"/>
    </source>
</evidence>
<dbReference type="InterPro" id="IPR012132">
    <property type="entry name" value="GMC_OxRdtase"/>
</dbReference>
<dbReference type="InterPro" id="IPR000172">
    <property type="entry name" value="GMC_OxRdtase_N"/>
</dbReference>
<organism evidence="9 10">
    <name type="scientific">Talaromyces rugulosus</name>
    <name type="common">Penicillium rugulosum</name>
    <dbReference type="NCBI Taxonomy" id="121627"/>
    <lineage>
        <taxon>Eukaryota</taxon>
        <taxon>Fungi</taxon>
        <taxon>Dikarya</taxon>
        <taxon>Ascomycota</taxon>
        <taxon>Pezizomycotina</taxon>
        <taxon>Eurotiomycetes</taxon>
        <taxon>Eurotiomycetidae</taxon>
        <taxon>Eurotiales</taxon>
        <taxon>Trichocomaceae</taxon>
        <taxon>Talaromyces</taxon>
        <taxon>Talaromyces sect. Islandici</taxon>
    </lineage>
</organism>
<feature type="binding site" evidence="6">
    <location>
        <position position="229"/>
    </location>
    <ligand>
        <name>FAD</name>
        <dbReference type="ChEBI" id="CHEBI:57692"/>
    </ligand>
</feature>
<feature type="binding site" evidence="6">
    <location>
        <begin position="558"/>
        <end position="559"/>
    </location>
    <ligand>
        <name>FAD</name>
        <dbReference type="ChEBI" id="CHEBI:57692"/>
    </ligand>
</feature>
<dbReference type="OrthoDB" id="269227at2759"/>
<evidence type="ECO:0000256" key="4">
    <source>
        <dbReference type="ARBA" id="ARBA00022827"/>
    </source>
</evidence>
<dbReference type="SUPFAM" id="SSF54373">
    <property type="entry name" value="FAD-linked reductases, C-terminal domain"/>
    <property type="match status" value="1"/>
</dbReference>
<evidence type="ECO:0000313" key="10">
    <source>
        <dbReference type="Proteomes" id="UP000509510"/>
    </source>
</evidence>
<proteinExistence type="inferred from homology"/>
<dbReference type="Gene3D" id="3.30.560.10">
    <property type="entry name" value="Glucose Oxidase, domain 3"/>
    <property type="match status" value="1"/>
</dbReference>
<accession>A0A7H8R786</accession>
<evidence type="ECO:0000256" key="2">
    <source>
        <dbReference type="ARBA" id="ARBA00010790"/>
    </source>
</evidence>